<dbReference type="EMBL" id="PGCJ01000156">
    <property type="protein sequence ID" value="PLW42644.1"/>
    <property type="molecule type" value="Genomic_DNA"/>
</dbReference>
<gene>
    <name evidence="3" type="ORF">PCANC_11748</name>
</gene>
<accession>A0A2N5UY44</accession>
<sequence>MPLQLRLNPELPATEPQNCQPLNHNSKDKLPTETEPLVNLHPHHSPTSPSHSYYQQQHHVICQHRTLSPDLLSTGTPNMYYPQISEPSNPTPTADKKLNAFDGVILPILLSIIHVVYFIRFNAAYFVRFGYILYRPDWPLEHHLLVPHCLSDQPSK</sequence>
<name>A0A2N5UY44_9BASI</name>
<evidence type="ECO:0000256" key="1">
    <source>
        <dbReference type="SAM" id="MobiDB-lite"/>
    </source>
</evidence>
<proteinExistence type="predicted"/>
<feature type="compositionally biased region" description="Polar residues" evidence="1">
    <location>
        <begin position="15"/>
        <end position="24"/>
    </location>
</feature>
<dbReference type="Proteomes" id="UP000235388">
    <property type="component" value="Unassembled WGS sequence"/>
</dbReference>
<reference evidence="3 4" key="1">
    <citation type="submission" date="2017-11" db="EMBL/GenBank/DDBJ databases">
        <title>De novo assembly and phasing of dikaryotic genomes from two isolates of Puccinia coronata f. sp. avenae, the causal agent of oat crown rust.</title>
        <authorList>
            <person name="Miller M.E."/>
            <person name="Zhang Y."/>
            <person name="Omidvar V."/>
            <person name="Sperschneider J."/>
            <person name="Schwessinger B."/>
            <person name="Raley C."/>
            <person name="Palmer J.M."/>
            <person name="Garnica D."/>
            <person name="Upadhyaya N."/>
            <person name="Rathjen J."/>
            <person name="Taylor J.M."/>
            <person name="Park R.F."/>
            <person name="Dodds P.N."/>
            <person name="Hirsch C.D."/>
            <person name="Kianian S.F."/>
            <person name="Figueroa M."/>
        </authorList>
    </citation>
    <scope>NUCLEOTIDE SEQUENCE [LARGE SCALE GENOMIC DNA]</scope>
    <source>
        <strain evidence="3">12NC29</strain>
    </source>
</reference>
<organism evidence="3 4">
    <name type="scientific">Puccinia coronata f. sp. avenae</name>
    <dbReference type="NCBI Taxonomy" id="200324"/>
    <lineage>
        <taxon>Eukaryota</taxon>
        <taxon>Fungi</taxon>
        <taxon>Dikarya</taxon>
        <taxon>Basidiomycota</taxon>
        <taxon>Pucciniomycotina</taxon>
        <taxon>Pucciniomycetes</taxon>
        <taxon>Pucciniales</taxon>
        <taxon>Pucciniaceae</taxon>
        <taxon>Puccinia</taxon>
    </lineage>
</organism>
<feature type="transmembrane region" description="Helical" evidence="2">
    <location>
        <begin position="104"/>
        <end position="127"/>
    </location>
</feature>
<evidence type="ECO:0000256" key="2">
    <source>
        <dbReference type="SAM" id="Phobius"/>
    </source>
</evidence>
<keyword evidence="4" id="KW-1185">Reference proteome</keyword>
<keyword evidence="2" id="KW-1133">Transmembrane helix</keyword>
<dbReference type="AlphaFoldDB" id="A0A2N5UY44"/>
<feature type="region of interest" description="Disordered" evidence="1">
    <location>
        <begin position="1"/>
        <end position="49"/>
    </location>
</feature>
<comment type="caution">
    <text evidence="3">The sequence shown here is derived from an EMBL/GenBank/DDBJ whole genome shotgun (WGS) entry which is preliminary data.</text>
</comment>
<dbReference type="STRING" id="200324.A0A2N5UY44"/>
<evidence type="ECO:0000313" key="3">
    <source>
        <dbReference type="EMBL" id="PLW42644.1"/>
    </source>
</evidence>
<protein>
    <submittedName>
        <fullName evidence="3">Uncharacterized protein</fullName>
    </submittedName>
</protein>
<keyword evidence="2" id="KW-0472">Membrane</keyword>
<evidence type="ECO:0000313" key="4">
    <source>
        <dbReference type="Proteomes" id="UP000235388"/>
    </source>
</evidence>
<keyword evidence="2" id="KW-0812">Transmembrane</keyword>